<keyword evidence="3" id="KW-1185">Reference proteome</keyword>
<gene>
    <name evidence="2" type="ORF">GLRG_09125</name>
</gene>
<reference evidence="3" key="1">
    <citation type="journal article" date="2012" name="Nat. Genet.">
        <title>Lifestyle transitions in plant pathogenic Colletotrichum fungi deciphered by genome and transcriptome analyses.</title>
        <authorList>
            <person name="O'Connell R.J."/>
            <person name="Thon M.R."/>
            <person name="Hacquard S."/>
            <person name="Amyotte S.G."/>
            <person name="Kleemann J."/>
            <person name="Torres M.F."/>
            <person name="Damm U."/>
            <person name="Buiate E.A."/>
            <person name="Epstein L."/>
            <person name="Alkan N."/>
            <person name="Altmueller J."/>
            <person name="Alvarado-Balderrama L."/>
            <person name="Bauser C.A."/>
            <person name="Becker C."/>
            <person name="Birren B.W."/>
            <person name="Chen Z."/>
            <person name="Choi J."/>
            <person name="Crouch J.A."/>
            <person name="Duvick J.P."/>
            <person name="Farman M.A."/>
            <person name="Gan P."/>
            <person name="Heiman D."/>
            <person name="Henrissat B."/>
            <person name="Howard R.J."/>
            <person name="Kabbage M."/>
            <person name="Koch C."/>
            <person name="Kracher B."/>
            <person name="Kubo Y."/>
            <person name="Law A.D."/>
            <person name="Lebrun M.-H."/>
            <person name="Lee Y.-H."/>
            <person name="Miyara I."/>
            <person name="Moore N."/>
            <person name="Neumann U."/>
            <person name="Nordstroem K."/>
            <person name="Panaccione D.G."/>
            <person name="Panstruga R."/>
            <person name="Place M."/>
            <person name="Proctor R.H."/>
            <person name="Prusky D."/>
            <person name="Rech G."/>
            <person name="Reinhardt R."/>
            <person name="Rollins J.A."/>
            <person name="Rounsley S."/>
            <person name="Schardl C.L."/>
            <person name="Schwartz D.C."/>
            <person name="Shenoy N."/>
            <person name="Shirasu K."/>
            <person name="Sikhakolli U.R."/>
            <person name="Stueber K."/>
            <person name="Sukno S.A."/>
            <person name="Sweigard J.A."/>
            <person name="Takano Y."/>
            <person name="Takahara H."/>
            <person name="Trail F."/>
            <person name="van der Does H.C."/>
            <person name="Voll L.M."/>
            <person name="Will I."/>
            <person name="Young S."/>
            <person name="Zeng Q."/>
            <person name="Zhang J."/>
            <person name="Zhou S."/>
            <person name="Dickman M.B."/>
            <person name="Schulze-Lefert P."/>
            <person name="Ver Loren van Themaat E."/>
            <person name="Ma L.-J."/>
            <person name="Vaillancourt L.J."/>
        </authorList>
    </citation>
    <scope>NUCLEOTIDE SEQUENCE [LARGE SCALE GENOMIC DNA]</scope>
    <source>
        <strain evidence="3">M1.001 / M2 / FGSC 10212</strain>
    </source>
</reference>
<organism evidence="3">
    <name type="scientific">Colletotrichum graminicola (strain M1.001 / M2 / FGSC 10212)</name>
    <name type="common">Maize anthracnose fungus</name>
    <name type="synonym">Glomerella graminicola</name>
    <dbReference type="NCBI Taxonomy" id="645133"/>
    <lineage>
        <taxon>Eukaryota</taxon>
        <taxon>Fungi</taxon>
        <taxon>Dikarya</taxon>
        <taxon>Ascomycota</taxon>
        <taxon>Pezizomycotina</taxon>
        <taxon>Sordariomycetes</taxon>
        <taxon>Hypocreomycetidae</taxon>
        <taxon>Glomerellales</taxon>
        <taxon>Glomerellaceae</taxon>
        <taxon>Colletotrichum</taxon>
        <taxon>Colletotrichum graminicola species complex</taxon>
    </lineage>
</organism>
<dbReference type="HOGENOM" id="CLU_949988_0_0_1"/>
<dbReference type="Proteomes" id="UP000008782">
    <property type="component" value="Unassembled WGS sequence"/>
</dbReference>
<evidence type="ECO:0000313" key="2">
    <source>
        <dbReference type="EMBL" id="EFQ33981.1"/>
    </source>
</evidence>
<feature type="region of interest" description="Disordered" evidence="1">
    <location>
        <begin position="101"/>
        <end position="130"/>
    </location>
</feature>
<dbReference type="RefSeq" id="XP_008098001.1">
    <property type="nucleotide sequence ID" value="XM_008099810.1"/>
</dbReference>
<proteinExistence type="predicted"/>
<dbReference type="eggNOG" id="KOG4525">
    <property type="taxonomic scope" value="Eukaryota"/>
</dbReference>
<dbReference type="EMBL" id="GG697375">
    <property type="protein sequence ID" value="EFQ33981.1"/>
    <property type="molecule type" value="Genomic_DNA"/>
</dbReference>
<sequence length="293" mass="31765">MHRRCIIVEGTYAGDDESADAFATVETHDGTKTTFLIQSWPGGDNRIKIVAMLSPGRDVLTIARSSGTGKIVRELDLTCVLLLQAPPLHLASAECLLDAQTPGASSSTRTAYSRSDGREGLSVVDDDTTNDARRDLQDSLSFQSLDHFWLPGDARFSAAARSSAPAIVAVNIGTDDAGLEALCAARVARIDCNGEVEPQPCVASPLQSLEDRFSREEDLKVIVLGLKEMAKTVHNVWRLFTLVPSSDALPRMLSITTRGMKRGQRQRRRRLLGLGDATHAVRFVLRCADGVPP</sequence>
<evidence type="ECO:0000256" key="1">
    <source>
        <dbReference type="SAM" id="MobiDB-lite"/>
    </source>
</evidence>
<name>E3QSZ3_COLGM</name>
<feature type="compositionally biased region" description="Low complexity" evidence="1">
    <location>
        <begin position="104"/>
        <end position="114"/>
    </location>
</feature>
<evidence type="ECO:0000313" key="3">
    <source>
        <dbReference type="Proteomes" id="UP000008782"/>
    </source>
</evidence>
<dbReference type="VEuPathDB" id="FungiDB:GLRG_09125"/>
<accession>E3QSZ3</accession>
<dbReference type="OrthoDB" id="74460at2759"/>
<dbReference type="GeneID" id="24414490"/>
<protein>
    <submittedName>
        <fullName evidence="2">Zinc metalloproteinase</fullName>
    </submittedName>
</protein>
<dbReference type="AlphaFoldDB" id="E3QSZ3"/>